<dbReference type="EMBL" id="MK878894">
    <property type="protein sequence ID" value="QDX15356.1"/>
    <property type="molecule type" value="Genomic_DNA"/>
</dbReference>
<keyword evidence="1" id="KW-0614">Plasmid</keyword>
<name>A0A5B8HPF4_ECOLX</name>
<organism evidence="1">
    <name type="scientific">Escherichia coli</name>
    <dbReference type="NCBI Taxonomy" id="562"/>
    <lineage>
        <taxon>Bacteria</taxon>
        <taxon>Pseudomonadati</taxon>
        <taxon>Pseudomonadota</taxon>
        <taxon>Gammaproteobacteria</taxon>
        <taxon>Enterobacterales</taxon>
        <taxon>Enterobacteriaceae</taxon>
        <taxon>Escherichia</taxon>
    </lineage>
</organism>
<geneLocation type="plasmid" evidence="1">
    <name>pMG334</name>
</geneLocation>
<dbReference type="AlphaFoldDB" id="A0A5B8HPF4"/>
<accession>A0A5B8HPF4</accession>
<proteinExistence type="predicted"/>
<sequence length="42" mass="4983">MLQVSLFKKQAYRTIIIYIQTDPLYEEGTILLPAAFWPVRVR</sequence>
<reference evidence="1" key="1">
    <citation type="submission" date="2019-12" db="EMBL/GenBank/DDBJ databases">
        <title>Plasmids responsible for high-level quinolone resistance in Escherichia coli.</title>
        <authorList>
            <person name="Vinue L."/>
            <person name="Sater M.R.A."/>
            <person name="Herriott I."/>
            <person name="Huntley M."/>
            <person name="Wang M."/>
            <person name="Jacoby G.A."/>
            <person name="Hooper D.C."/>
        </authorList>
    </citation>
    <scope>NUCLEOTIDE SEQUENCE</scope>
    <source>
        <strain evidence="1">J53</strain>
        <plasmid evidence="1">pMG334</plasmid>
    </source>
</reference>
<protein>
    <submittedName>
        <fullName evidence="1">Uncharacterized protein</fullName>
    </submittedName>
</protein>
<evidence type="ECO:0000313" key="1">
    <source>
        <dbReference type="EMBL" id="QDX15356.1"/>
    </source>
</evidence>